<dbReference type="Gene3D" id="3.30.70.270">
    <property type="match status" value="1"/>
</dbReference>
<dbReference type="NCBIfam" id="TIGR00254">
    <property type="entry name" value="GGDEF"/>
    <property type="match status" value="1"/>
</dbReference>
<keyword evidence="4" id="KW-0548">Nucleotidyltransferase</keyword>
<dbReference type="EC" id="2.7.7.65" evidence="4"/>
<accession>A0A174NM39</accession>
<keyword evidence="1" id="KW-0472">Membrane</keyword>
<evidence type="ECO:0000256" key="2">
    <source>
        <dbReference type="SAM" id="SignalP"/>
    </source>
</evidence>
<dbReference type="GO" id="GO:1902201">
    <property type="term" value="P:negative regulation of bacterial-type flagellum-dependent cell motility"/>
    <property type="evidence" value="ECO:0007669"/>
    <property type="project" value="TreeGrafter"/>
</dbReference>
<dbReference type="CDD" id="cd01949">
    <property type="entry name" value="GGDEF"/>
    <property type="match status" value="1"/>
</dbReference>
<keyword evidence="2" id="KW-0732">Signal</keyword>
<keyword evidence="1" id="KW-1133">Transmembrane helix</keyword>
<organism evidence="4 5">
    <name type="scientific">Hungatella hathewayi</name>
    <dbReference type="NCBI Taxonomy" id="154046"/>
    <lineage>
        <taxon>Bacteria</taxon>
        <taxon>Bacillati</taxon>
        <taxon>Bacillota</taxon>
        <taxon>Clostridia</taxon>
        <taxon>Lachnospirales</taxon>
        <taxon>Lachnospiraceae</taxon>
        <taxon>Hungatella</taxon>
    </lineage>
</organism>
<dbReference type="Gene3D" id="3.40.190.10">
    <property type="entry name" value="Periplasmic binding protein-like II"/>
    <property type="match status" value="4"/>
</dbReference>
<dbReference type="PANTHER" id="PTHR45138">
    <property type="entry name" value="REGULATORY COMPONENTS OF SENSORY TRANSDUCTION SYSTEM"/>
    <property type="match status" value="1"/>
</dbReference>
<dbReference type="InterPro" id="IPR001638">
    <property type="entry name" value="Solute-binding_3/MltF_N"/>
</dbReference>
<feature type="chain" id="PRO_5008029213" evidence="2">
    <location>
        <begin position="30"/>
        <end position="822"/>
    </location>
</feature>
<dbReference type="RefSeq" id="WP_055660855.1">
    <property type="nucleotide sequence ID" value="NZ_CABIXC010000035.1"/>
</dbReference>
<protein>
    <submittedName>
        <fullName evidence="4">Signaling protein</fullName>
        <ecNumber evidence="4">2.7.7.65</ecNumber>
    </submittedName>
</protein>
<gene>
    <name evidence="4" type="primary">dosC_5</name>
    <name evidence="4" type="ORF">ERS852407_06035</name>
</gene>
<dbReference type="InterPro" id="IPR043128">
    <property type="entry name" value="Rev_trsase/Diguanyl_cyclase"/>
</dbReference>
<feature type="transmembrane region" description="Helical" evidence="1">
    <location>
        <begin position="514"/>
        <end position="535"/>
    </location>
</feature>
<dbReference type="InterPro" id="IPR029787">
    <property type="entry name" value="Nucleotide_cyclase"/>
</dbReference>
<name>A0A174NM39_9FIRM</name>
<proteinExistence type="predicted"/>
<keyword evidence="4" id="KW-0808">Transferase</keyword>
<dbReference type="SUPFAM" id="SSF55073">
    <property type="entry name" value="Nucleotide cyclase"/>
    <property type="match status" value="1"/>
</dbReference>
<dbReference type="Pfam" id="PF00990">
    <property type="entry name" value="GGDEF"/>
    <property type="match status" value="1"/>
</dbReference>
<dbReference type="GO" id="GO:0043709">
    <property type="term" value="P:cell adhesion involved in single-species biofilm formation"/>
    <property type="evidence" value="ECO:0007669"/>
    <property type="project" value="TreeGrafter"/>
</dbReference>
<dbReference type="SMART" id="SM00062">
    <property type="entry name" value="PBPb"/>
    <property type="match status" value="2"/>
</dbReference>
<dbReference type="PANTHER" id="PTHR45138:SF9">
    <property type="entry name" value="DIGUANYLATE CYCLASE DGCM-RELATED"/>
    <property type="match status" value="1"/>
</dbReference>
<dbReference type="Proteomes" id="UP000095651">
    <property type="component" value="Unassembled WGS sequence"/>
</dbReference>
<dbReference type="GO" id="GO:0052621">
    <property type="term" value="F:diguanylate cyclase activity"/>
    <property type="evidence" value="ECO:0007669"/>
    <property type="project" value="UniProtKB-EC"/>
</dbReference>
<dbReference type="AlphaFoldDB" id="A0A174NM39"/>
<evidence type="ECO:0000256" key="1">
    <source>
        <dbReference type="SAM" id="Phobius"/>
    </source>
</evidence>
<dbReference type="PROSITE" id="PS50887">
    <property type="entry name" value="GGDEF"/>
    <property type="match status" value="1"/>
</dbReference>
<feature type="signal peptide" evidence="2">
    <location>
        <begin position="1"/>
        <end position="29"/>
    </location>
</feature>
<sequence length="822" mass="93482">MSDRKRRYKMMIPFVVLFCLLLFSFTAGAAESGTRVVRVGYPIQPGFTEIDENGNYSGYTYDYLQEIARYTNWEYEFFTMEGTLDEQLSGMLTMLINGDLDLMGAMNYSDRLAEILDFPEYSYGTAHKTLSVLKDNLEYTEFDYESFDNIRVSVVSFDGKEDEKLNSFAKMNGFHVNQVLCSKGEESLEKLESGNVDAVLGMDVALRDSELRVISRFDSRPFYFGVTKGNQEVAGALNKAMEIITTTNPYLSAELNKKYFTGDEGLVLSNLELEYIGQKKTIRAGVMLGRAPLQYQAKNGEIRGISIAVLKYIEEQTGLTFEIIPFYNWEEYSRAVEEGTVDMAVGIVDDYEGTGTVSCALTVPYLSVPLQLIMNDKVEKLADMSGKRLALQKSLLKEQNTAGEVLYYDNIEGCMEAVHKGEADYCYGNSYAVQYYMAGHNYKNLLTFAQSENSSQKYCFGIRRPVDIMLLSIMNKVIRVLPEERINRFLYENVYDSGDLTFSEYVMRNPEQSVLYLALFLLVVVTAVFITVEIARRRNMARKALENQRYEQLSELSNEFLYEYNIREGTLNLTEQTAGFLGCERKIQNPETMEQKYPVFGYMISQKENNTEHECLLPGGNVRWLKVISKMVLDITGRPWYAVGKLIDIQMEREIKTQLEAKAQRDSLTGVYNSATSHQLIRQVLAEEDRNGTGAMIIMDIDYFKQINDYLGHYTGDQVLEETAEILQACFRTDDIAGRLGGDEFVVFMKAVSDPEIVKQRCFEVLDRVKAVTMEKHGKEVTLSIGAAMAGGETDYDVLYRKADQALYQIKKHGRSGVLVME</sequence>
<dbReference type="Pfam" id="PF00497">
    <property type="entry name" value="SBP_bac_3"/>
    <property type="match status" value="2"/>
</dbReference>
<evidence type="ECO:0000259" key="3">
    <source>
        <dbReference type="PROSITE" id="PS50887"/>
    </source>
</evidence>
<keyword evidence="1" id="KW-0812">Transmembrane</keyword>
<evidence type="ECO:0000313" key="5">
    <source>
        <dbReference type="Proteomes" id="UP000095651"/>
    </source>
</evidence>
<dbReference type="EMBL" id="CYZE01000035">
    <property type="protein sequence ID" value="CUP47055.1"/>
    <property type="molecule type" value="Genomic_DNA"/>
</dbReference>
<dbReference type="SMART" id="SM00267">
    <property type="entry name" value="GGDEF"/>
    <property type="match status" value="1"/>
</dbReference>
<reference evidence="4 5" key="1">
    <citation type="submission" date="2015-09" db="EMBL/GenBank/DDBJ databases">
        <authorList>
            <consortium name="Pathogen Informatics"/>
        </authorList>
    </citation>
    <scope>NUCLEOTIDE SEQUENCE [LARGE SCALE GENOMIC DNA]</scope>
    <source>
        <strain evidence="4 5">2789STDY5608850</strain>
    </source>
</reference>
<dbReference type="GO" id="GO:0005886">
    <property type="term" value="C:plasma membrane"/>
    <property type="evidence" value="ECO:0007669"/>
    <property type="project" value="TreeGrafter"/>
</dbReference>
<evidence type="ECO:0000313" key="4">
    <source>
        <dbReference type="EMBL" id="CUP47055.1"/>
    </source>
</evidence>
<dbReference type="InterPro" id="IPR050469">
    <property type="entry name" value="Diguanylate_Cyclase"/>
</dbReference>
<dbReference type="InterPro" id="IPR000160">
    <property type="entry name" value="GGDEF_dom"/>
</dbReference>
<dbReference type="SUPFAM" id="SSF53850">
    <property type="entry name" value="Periplasmic binding protein-like II"/>
    <property type="match status" value="2"/>
</dbReference>
<feature type="domain" description="GGDEF" evidence="3">
    <location>
        <begin position="692"/>
        <end position="822"/>
    </location>
</feature>
<dbReference type="CDD" id="cd01007">
    <property type="entry name" value="PBP2_BvgS_HisK_like"/>
    <property type="match status" value="1"/>
</dbReference>